<dbReference type="OrthoDB" id="6194699at2"/>
<gene>
    <name evidence="1" type="ORF">D6201_05900</name>
</gene>
<dbReference type="Proteomes" id="UP000285232">
    <property type="component" value="Unassembled WGS sequence"/>
</dbReference>
<comment type="caution">
    <text evidence="1">The sequence shown here is derived from an EMBL/GenBank/DDBJ whole genome shotgun (WGS) entry which is preliminary data.</text>
</comment>
<sequence>MRSTTDLSGEWDGVFTYPGGSGPDTPFLATLRQRGNSITGTIVEPDIYGFGSAEATLVGIVGGSGVDFTKTYRRARMGYENPVDYVGQLQDDGQRVVGMWSLLDWNGSFEMTRRSGTTATETRQAKVEEPA</sequence>
<protein>
    <recommendedName>
        <fullName evidence="3">DUF1579 domain-containing protein</fullName>
    </recommendedName>
</protein>
<keyword evidence="2" id="KW-1185">Reference proteome</keyword>
<evidence type="ECO:0000313" key="1">
    <source>
        <dbReference type="EMBL" id="RJY08958.1"/>
    </source>
</evidence>
<dbReference type="AlphaFoldDB" id="A0A419RT51"/>
<name>A0A419RT51_9SPHN</name>
<evidence type="ECO:0008006" key="3">
    <source>
        <dbReference type="Google" id="ProtNLM"/>
    </source>
</evidence>
<organism evidence="1 2">
    <name type="scientific">Aurantiacibacter aquimixticola</name>
    <dbReference type="NCBI Taxonomy" id="1958945"/>
    <lineage>
        <taxon>Bacteria</taxon>
        <taxon>Pseudomonadati</taxon>
        <taxon>Pseudomonadota</taxon>
        <taxon>Alphaproteobacteria</taxon>
        <taxon>Sphingomonadales</taxon>
        <taxon>Erythrobacteraceae</taxon>
        <taxon>Aurantiacibacter</taxon>
    </lineage>
</organism>
<accession>A0A419RT51</accession>
<dbReference type="EMBL" id="RAHX01000001">
    <property type="protein sequence ID" value="RJY08958.1"/>
    <property type="molecule type" value="Genomic_DNA"/>
</dbReference>
<evidence type="ECO:0000313" key="2">
    <source>
        <dbReference type="Proteomes" id="UP000285232"/>
    </source>
</evidence>
<reference evidence="1 2" key="1">
    <citation type="journal article" date="2017" name="Int. J. Syst. Evol. Microbiol.">
        <title>Erythrobacter aquimixticola sp. nov., isolated from the junction between the ocean and a freshwater spring.</title>
        <authorList>
            <person name="Park S."/>
            <person name="Jung Y.T."/>
            <person name="Choi S.J."/>
            <person name="Yoon J.H."/>
        </authorList>
    </citation>
    <scope>NUCLEOTIDE SEQUENCE [LARGE SCALE GENOMIC DNA]</scope>
    <source>
        <strain evidence="1 2">JSSK-14</strain>
    </source>
</reference>
<dbReference type="RefSeq" id="WP_120047969.1">
    <property type="nucleotide sequence ID" value="NZ_RAHX01000001.1"/>
</dbReference>
<proteinExistence type="predicted"/>